<reference evidence="2" key="1">
    <citation type="submission" date="2014-08" db="EMBL/GenBank/DDBJ databases">
        <title>Comparative genomics of the Paenibacillus odorifer group.</title>
        <authorList>
            <person name="den Bakker H.C."/>
            <person name="Tsai Y.-C.Y.-C."/>
            <person name="Martin N."/>
            <person name="Korlach J."/>
            <person name="Wiedmann M."/>
        </authorList>
    </citation>
    <scope>NUCLEOTIDE SEQUENCE [LARGE SCALE GENOMIC DNA]</scope>
    <source>
        <strain evidence="2">DSM 13188</strain>
    </source>
</reference>
<dbReference type="PANTHER" id="PTHR43792:SF5">
    <property type="entry name" value="RIBOSOMAL-PROTEIN-SERINE ACETYLTRANSFERASE"/>
    <property type="match status" value="1"/>
</dbReference>
<dbReference type="GO" id="GO:0016747">
    <property type="term" value="F:acyltransferase activity, transferring groups other than amino-acyl groups"/>
    <property type="evidence" value="ECO:0007669"/>
    <property type="project" value="InterPro"/>
</dbReference>
<dbReference type="SUPFAM" id="SSF55729">
    <property type="entry name" value="Acyl-CoA N-acyltransferases (Nat)"/>
    <property type="match status" value="1"/>
</dbReference>
<gene>
    <name evidence="2" type="ORF">PBOR_30090</name>
</gene>
<organism evidence="2 3">
    <name type="scientific">Paenibacillus borealis</name>
    <dbReference type="NCBI Taxonomy" id="160799"/>
    <lineage>
        <taxon>Bacteria</taxon>
        <taxon>Bacillati</taxon>
        <taxon>Bacillota</taxon>
        <taxon>Bacilli</taxon>
        <taxon>Bacillales</taxon>
        <taxon>Paenibacillaceae</taxon>
        <taxon>Paenibacillus</taxon>
    </lineage>
</organism>
<dbReference type="EMBL" id="CP009285">
    <property type="protein sequence ID" value="AIQ60711.1"/>
    <property type="molecule type" value="Genomic_DNA"/>
</dbReference>
<dbReference type="Proteomes" id="UP000029518">
    <property type="component" value="Chromosome"/>
</dbReference>
<dbReference type="InterPro" id="IPR000182">
    <property type="entry name" value="GNAT_dom"/>
</dbReference>
<feature type="domain" description="N-acetyltransferase" evidence="1">
    <location>
        <begin position="8"/>
        <end position="172"/>
    </location>
</feature>
<dbReference type="InterPro" id="IPR051531">
    <property type="entry name" value="N-acetyltransferase"/>
</dbReference>
<sequence length="179" mass="20668">MQFETNRLLIREFISEDVEQVHEYASDPAVAKYMIWGPNSLKDTRSYIRLTLDMQQQEPRQGFEYAVVLKQENVLVGGCGIHISGEGQGEIGYCYNRLYWGQGIASEAAAALLEWGFNDLNLHRIYATCRPENTGSARVMHRIGMLYEGHLREHMRHKGKWLDSYQYSILKDEYMAARG</sequence>
<evidence type="ECO:0000313" key="2">
    <source>
        <dbReference type="EMBL" id="AIQ60711.1"/>
    </source>
</evidence>
<dbReference type="RefSeq" id="WP_042217289.1">
    <property type="nucleotide sequence ID" value="NZ_CP009285.1"/>
</dbReference>
<dbReference type="Pfam" id="PF13302">
    <property type="entry name" value="Acetyltransf_3"/>
    <property type="match status" value="1"/>
</dbReference>
<proteinExistence type="predicted"/>
<dbReference type="OrthoDB" id="9785602at2"/>
<dbReference type="PROSITE" id="PS51186">
    <property type="entry name" value="GNAT"/>
    <property type="match status" value="1"/>
</dbReference>
<dbReference type="KEGG" id="pbd:PBOR_30090"/>
<evidence type="ECO:0000259" key="1">
    <source>
        <dbReference type="PROSITE" id="PS51186"/>
    </source>
</evidence>
<dbReference type="AlphaFoldDB" id="A0A089LGP9"/>
<keyword evidence="3" id="KW-1185">Reference proteome</keyword>
<evidence type="ECO:0000313" key="3">
    <source>
        <dbReference type="Proteomes" id="UP000029518"/>
    </source>
</evidence>
<protein>
    <submittedName>
        <fullName evidence="2">GCN5 family acetyltransferase</fullName>
    </submittedName>
</protein>
<accession>A0A089LGP9</accession>
<dbReference type="InterPro" id="IPR016181">
    <property type="entry name" value="Acyl_CoA_acyltransferase"/>
</dbReference>
<dbReference type="HOGENOM" id="CLU_013985_3_6_9"/>
<dbReference type="PANTHER" id="PTHR43792">
    <property type="entry name" value="GNAT FAMILY, PUTATIVE (AFU_ORTHOLOGUE AFUA_3G00765)-RELATED-RELATED"/>
    <property type="match status" value="1"/>
</dbReference>
<name>A0A089LGP9_PAEBO</name>
<dbReference type="Gene3D" id="3.40.630.30">
    <property type="match status" value="1"/>
</dbReference>